<dbReference type="AlphaFoldDB" id="A0A1D8AV02"/>
<dbReference type="PATRIC" id="fig|1838286.3.peg.1791"/>
<dbReference type="KEGG" id="obg:Verru16b_01779"/>
<dbReference type="EMBL" id="CP016094">
    <property type="protein sequence ID" value="AOS44712.1"/>
    <property type="molecule type" value="Genomic_DNA"/>
</dbReference>
<keyword evidence="1" id="KW-0175">Coiled coil</keyword>
<reference evidence="2 3" key="1">
    <citation type="submission" date="2016-06" db="EMBL/GenBank/DDBJ databases">
        <title>Three novel species with peptidoglycan cell walls form the new genus Lacunisphaera gen. nov. in the family Opitutaceae of the verrucomicrobial subdivision 4.</title>
        <authorList>
            <person name="Rast P."/>
            <person name="Gloeckner I."/>
            <person name="Jogler M."/>
            <person name="Boedeker C."/>
            <person name="Jeske O."/>
            <person name="Wiegand S."/>
            <person name="Reinhardt R."/>
            <person name="Schumann P."/>
            <person name="Rohde M."/>
            <person name="Spring S."/>
            <person name="Gloeckner F.O."/>
            <person name="Jogler C."/>
        </authorList>
    </citation>
    <scope>NUCLEOTIDE SEQUENCE [LARGE SCALE GENOMIC DNA]</scope>
    <source>
        <strain evidence="2 3">IG16b</strain>
    </source>
</reference>
<dbReference type="OrthoDB" id="9780401at2"/>
<evidence type="ECO:0000313" key="2">
    <source>
        <dbReference type="EMBL" id="AOS44712.1"/>
    </source>
</evidence>
<dbReference type="PROSITE" id="PS51257">
    <property type="entry name" value="PROKAR_LIPOPROTEIN"/>
    <property type="match status" value="1"/>
</dbReference>
<evidence type="ECO:0008006" key="4">
    <source>
        <dbReference type="Google" id="ProtNLM"/>
    </source>
</evidence>
<dbReference type="Pfam" id="PF11172">
    <property type="entry name" value="DUF2959"/>
    <property type="match status" value="1"/>
</dbReference>
<organism evidence="2 3">
    <name type="scientific">Lacunisphaera limnophila</name>
    <dbReference type="NCBI Taxonomy" id="1838286"/>
    <lineage>
        <taxon>Bacteria</taxon>
        <taxon>Pseudomonadati</taxon>
        <taxon>Verrucomicrobiota</taxon>
        <taxon>Opitutia</taxon>
        <taxon>Opitutales</taxon>
        <taxon>Opitutaceae</taxon>
        <taxon>Lacunisphaera</taxon>
    </lineage>
</organism>
<evidence type="ECO:0000256" key="1">
    <source>
        <dbReference type="SAM" id="Coils"/>
    </source>
</evidence>
<accession>A0A1D8AV02</accession>
<evidence type="ECO:0000313" key="3">
    <source>
        <dbReference type="Proteomes" id="UP000095228"/>
    </source>
</evidence>
<protein>
    <recommendedName>
        <fullName evidence="4">DUF2959 domain-containing protein</fullName>
    </recommendedName>
</protein>
<feature type="coiled-coil region" evidence="1">
    <location>
        <begin position="69"/>
        <end position="96"/>
    </location>
</feature>
<sequence>MRFSLLFLGSALLFTGCSSVYYGAMEKVGIPKRKILVDRVGEAREAQQEAKAQFSSALAEFLAVTKVPASELQATYENLDREFKRSETRATEVRDRIAAIDNVAQALFQEWSDELALYKSPALRSQSERQLATTRNRYAALMRTMEQASARMTPVVDAFRDQVLFLKHNLNAQAISALGGSTRELQQDIARLIADMEKSIREADAFIASMQSAPTPAP</sequence>
<dbReference type="Proteomes" id="UP000095228">
    <property type="component" value="Chromosome"/>
</dbReference>
<name>A0A1D8AV02_9BACT</name>
<gene>
    <name evidence="2" type="ORF">Verru16b_01779</name>
</gene>
<dbReference type="InterPro" id="IPR021342">
    <property type="entry name" value="DUF2959"/>
</dbReference>
<dbReference type="RefSeq" id="WP_069961937.1">
    <property type="nucleotide sequence ID" value="NZ_CP016094.1"/>
</dbReference>
<dbReference type="STRING" id="1838286.Verru16b_01779"/>
<proteinExistence type="predicted"/>
<keyword evidence="3" id="KW-1185">Reference proteome</keyword>